<keyword evidence="3" id="KW-1185">Reference proteome</keyword>
<sequence>PQRQSWKGQAMESPLPAAGRPAVGRHWEVDPDDPIVT</sequence>
<reference evidence="2 3" key="1">
    <citation type="journal article" date="2011" name="J. Bacteriol.">
        <title>Draft Genome Sequence of Gordonia neofelifaecis NRRL B-59395, a Cholesterol-Degrading Actinomycete.</title>
        <authorList>
            <person name="Ge F."/>
            <person name="Li W."/>
            <person name="Chen G."/>
            <person name="Liu Y."/>
            <person name="Zhang G."/>
            <person name="Yong B."/>
            <person name="Wang Q."/>
            <person name="Wang N."/>
            <person name="Huang Z."/>
            <person name="Li W."/>
            <person name="Wang J."/>
            <person name="Wu C."/>
            <person name="Xie Q."/>
            <person name="Liu G."/>
        </authorList>
    </citation>
    <scope>NUCLEOTIDE SEQUENCE [LARGE SCALE GENOMIC DNA]</scope>
    <source>
        <strain evidence="2 3">NRRL B-59395</strain>
    </source>
</reference>
<dbReference type="EMBL" id="AEUD01000016">
    <property type="protein sequence ID" value="EGD53940.1"/>
    <property type="molecule type" value="Genomic_DNA"/>
</dbReference>
<comment type="caution">
    <text evidence="2">The sequence shown here is derived from an EMBL/GenBank/DDBJ whole genome shotgun (WGS) entry which is preliminary data.</text>
</comment>
<gene>
    <name evidence="2" type="ORF">SCNU_16803</name>
</gene>
<feature type="non-terminal residue" evidence="2">
    <location>
        <position position="1"/>
    </location>
</feature>
<organism evidence="2 3">
    <name type="scientific">Gordonia neofelifaecis NRRL B-59395</name>
    <dbReference type="NCBI Taxonomy" id="644548"/>
    <lineage>
        <taxon>Bacteria</taxon>
        <taxon>Bacillati</taxon>
        <taxon>Actinomycetota</taxon>
        <taxon>Actinomycetes</taxon>
        <taxon>Mycobacteriales</taxon>
        <taxon>Gordoniaceae</taxon>
        <taxon>Gordonia</taxon>
    </lineage>
</organism>
<name>F1YN53_9ACTN</name>
<dbReference type="AlphaFoldDB" id="F1YN53"/>
<evidence type="ECO:0000313" key="2">
    <source>
        <dbReference type="EMBL" id="EGD53940.1"/>
    </source>
</evidence>
<feature type="region of interest" description="Disordered" evidence="1">
    <location>
        <begin position="1"/>
        <end position="37"/>
    </location>
</feature>
<protein>
    <submittedName>
        <fullName evidence="2">Uncharacterized protein</fullName>
    </submittedName>
</protein>
<evidence type="ECO:0000313" key="3">
    <source>
        <dbReference type="Proteomes" id="UP000035065"/>
    </source>
</evidence>
<accession>F1YN53</accession>
<proteinExistence type="predicted"/>
<dbReference type="Proteomes" id="UP000035065">
    <property type="component" value="Unassembled WGS sequence"/>
</dbReference>
<evidence type="ECO:0000256" key="1">
    <source>
        <dbReference type="SAM" id="MobiDB-lite"/>
    </source>
</evidence>